<feature type="chain" id="PRO_5034046374" description="WSC domain-containing protein" evidence="2">
    <location>
        <begin position="20"/>
        <end position="206"/>
    </location>
</feature>
<name>A0A8H3GB86_9LECA</name>
<gene>
    <name evidence="4" type="ORF">IMSHALPRED_000769</name>
</gene>
<sequence length="206" mass="21246">MHLLAHLLAASAGLSLILAQVIEPDADGYTYIGCYTDTGAARALTGANYQGNEDDDASECASFCGGTTYFGLEFSDQCYCGDTIESTSVLTDDSNCQDPNYECPNDGDYTGYFCGASDFVAIYELSSGSSAAATTVTIDATITQAETATVTLDATITEVETATETVTLDATITDLATVTITQNIGSATVSILTITATTTAHSTCAG</sequence>
<keyword evidence="1" id="KW-0677">Repeat</keyword>
<dbReference type="PROSITE" id="PS51212">
    <property type="entry name" value="WSC"/>
    <property type="match status" value="1"/>
</dbReference>
<dbReference type="PANTHER" id="PTHR45964">
    <property type="entry name" value="WSCD FAMILY MEMBER CG9164"/>
    <property type="match status" value="1"/>
</dbReference>
<evidence type="ECO:0000256" key="1">
    <source>
        <dbReference type="ARBA" id="ARBA00022737"/>
    </source>
</evidence>
<reference evidence="4" key="1">
    <citation type="submission" date="2021-03" db="EMBL/GenBank/DDBJ databases">
        <authorList>
            <person name="Tagirdzhanova G."/>
        </authorList>
    </citation>
    <scope>NUCLEOTIDE SEQUENCE</scope>
</reference>
<accession>A0A8H3GB86</accession>
<protein>
    <recommendedName>
        <fullName evidence="3">WSC domain-containing protein</fullName>
    </recommendedName>
</protein>
<keyword evidence="2" id="KW-0732">Signal</keyword>
<comment type="caution">
    <text evidence="4">The sequence shown here is derived from an EMBL/GenBank/DDBJ whole genome shotgun (WGS) entry which is preliminary data.</text>
</comment>
<dbReference type="EMBL" id="CAJPDT010000107">
    <property type="protein sequence ID" value="CAF9938339.1"/>
    <property type="molecule type" value="Genomic_DNA"/>
</dbReference>
<proteinExistence type="predicted"/>
<dbReference type="InterPro" id="IPR002889">
    <property type="entry name" value="WSC_carb-bd"/>
</dbReference>
<evidence type="ECO:0000256" key="2">
    <source>
        <dbReference type="SAM" id="SignalP"/>
    </source>
</evidence>
<dbReference type="InterPro" id="IPR051589">
    <property type="entry name" value="Sialate-O-sulfotransferase"/>
</dbReference>
<feature type="domain" description="WSC" evidence="3">
    <location>
        <begin position="28"/>
        <end position="126"/>
    </location>
</feature>
<organism evidence="4 5">
    <name type="scientific">Imshaugia aleurites</name>
    <dbReference type="NCBI Taxonomy" id="172621"/>
    <lineage>
        <taxon>Eukaryota</taxon>
        <taxon>Fungi</taxon>
        <taxon>Dikarya</taxon>
        <taxon>Ascomycota</taxon>
        <taxon>Pezizomycotina</taxon>
        <taxon>Lecanoromycetes</taxon>
        <taxon>OSLEUM clade</taxon>
        <taxon>Lecanoromycetidae</taxon>
        <taxon>Lecanorales</taxon>
        <taxon>Lecanorineae</taxon>
        <taxon>Parmeliaceae</taxon>
        <taxon>Imshaugia</taxon>
    </lineage>
</organism>
<feature type="signal peptide" evidence="2">
    <location>
        <begin position="1"/>
        <end position="19"/>
    </location>
</feature>
<dbReference type="Proteomes" id="UP000664534">
    <property type="component" value="Unassembled WGS sequence"/>
</dbReference>
<dbReference type="OrthoDB" id="5985073at2759"/>
<dbReference type="Pfam" id="PF01822">
    <property type="entry name" value="WSC"/>
    <property type="match status" value="1"/>
</dbReference>
<feature type="non-terminal residue" evidence="4">
    <location>
        <position position="206"/>
    </location>
</feature>
<evidence type="ECO:0000259" key="3">
    <source>
        <dbReference type="PROSITE" id="PS51212"/>
    </source>
</evidence>
<dbReference type="SMART" id="SM00321">
    <property type="entry name" value="WSC"/>
    <property type="match status" value="1"/>
</dbReference>
<evidence type="ECO:0000313" key="4">
    <source>
        <dbReference type="EMBL" id="CAF9938339.1"/>
    </source>
</evidence>
<dbReference type="AlphaFoldDB" id="A0A8H3GB86"/>
<evidence type="ECO:0000313" key="5">
    <source>
        <dbReference type="Proteomes" id="UP000664534"/>
    </source>
</evidence>
<keyword evidence="5" id="KW-1185">Reference proteome</keyword>
<dbReference type="PANTHER" id="PTHR45964:SF5">
    <property type="entry name" value="WSCD FAMILY MEMBER CG9164"/>
    <property type="match status" value="1"/>
</dbReference>